<dbReference type="AlphaFoldDB" id="A0A9P6TA00"/>
<accession>A0A9P6TA00</accession>
<evidence type="ECO:0000313" key="1">
    <source>
        <dbReference type="EMBL" id="KAG0144636.1"/>
    </source>
</evidence>
<protein>
    <submittedName>
        <fullName evidence="1">Uncharacterized protein</fullName>
    </submittedName>
</protein>
<dbReference type="EMBL" id="MU167291">
    <property type="protein sequence ID" value="KAG0144636.1"/>
    <property type="molecule type" value="Genomic_DNA"/>
</dbReference>
<gene>
    <name evidence="1" type="ORF">CROQUDRAFT_94779</name>
</gene>
<sequence>MAATFVYDQHYVTRRTSPKPREECKFPPTRTPDLIVGCVHVVNPSLTPTGSVSAWDIDKFIFAVAQPEEAAQLAENPGLLYLRSPQYDFEILFALSTCGKLDFRSFKIHALGSNGSLAGHPATISKRTTSLDLTRLFTVLTYCFEKACKPDRM</sequence>
<organism evidence="1 2">
    <name type="scientific">Cronartium quercuum f. sp. fusiforme G11</name>
    <dbReference type="NCBI Taxonomy" id="708437"/>
    <lineage>
        <taxon>Eukaryota</taxon>
        <taxon>Fungi</taxon>
        <taxon>Dikarya</taxon>
        <taxon>Basidiomycota</taxon>
        <taxon>Pucciniomycotina</taxon>
        <taxon>Pucciniomycetes</taxon>
        <taxon>Pucciniales</taxon>
        <taxon>Coleosporiaceae</taxon>
        <taxon>Cronartium</taxon>
    </lineage>
</organism>
<reference evidence="1" key="1">
    <citation type="submission" date="2013-11" db="EMBL/GenBank/DDBJ databases">
        <title>Genome sequence of the fusiform rust pathogen reveals effectors for host alternation and coevolution with pine.</title>
        <authorList>
            <consortium name="DOE Joint Genome Institute"/>
            <person name="Smith K."/>
            <person name="Pendleton A."/>
            <person name="Kubisiak T."/>
            <person name="Anderson C."/>
            <person name="Salamov A."/>
            <person name="Aerts A."/>
            <person name="Riley R."/>
            <person name="Clum A."/>
            <person name="Lindquist E."/>
            <person name="Ence D."/>
            <person name="Campbell M."/>
            <person name="Kronenberg Z."/>
            <person name="Feau N."/>
            <person name="Dhillon B."/>
            <person name="Hamelin R."/>
            <person name="Burleigh J."/>
            <person name="Smith J."/>
            <person name="Yandell M."/>
            <person name="Nelson C."/>
            <person name="Grigoriev I."/>
            <person name="Davis J."/>
        </authorList>
    </citation>
    <scope>NUCLEOTIDE SEQUENCE</scope>
    <source>
        <strain evidence="1">G11</strain>
    </source>
</reference>
<comment type="caution">
    <text evidence="1">The sequence shown here is derived from an EMBL/GenBank/DDBJ whole genome shotgun (WGS) entry which is preliminary data.</text>
</comment>
<evidence type="ECO:0000313" key="2">
    <source>
        <dbReference type="Proteomes" id="UP000886653"/>
    </source>
</evidence>
<proteinExistence type="predicted"/>
<dbReference type="Proteomes" id="UP000886653">
    <property type="component" value="Unassembled WGS sequence"/>
</dbReference>
<keyword evidence="2" id="KW-1185">Reference proteome</keyword>
<name>A0A9P6TA00_9BASI</name>